<protein>
    <recommendedName>
        <fullName evidence="3">Reverse transcriptase zinc-binding domain-containing protein</fullName>
    </recommendedName>
</protein>
<accession>A0A9D3WIQ9</accession>
<dbReference type="Proteomes" id="UP000828251">
    <property type="component" value="Unassembled WGS sequence"/>
</dbReference>
<sequence length="196" mass="22674">MQRNREEACQILGINLSVNKEKYLGLPLIVGCNKKGEFREIKENLMKKVSNWSSRMLSVGRRKVLIKAVLQATPMYTMYCFLLPNSFSKELEAVIAKFWGQKKVGRKGLHWCSWNLLCISKNEGGMGFRDLAKFNIDLLEKQGWRLIETPDSLIARLIRVKYYHGSNFMEAPLGLNPSLIWRYIWGSKALLKFGLR</sequence>
<reference evidence="1 2" key="1">
    <citation type="journal article" date="2021" name="Plant Biotechnol. J.">
        <title>Multi-omics assisted identification of the key and species-specific regulatory components of drought-tolerant mechanisms in Gossypium stocksii.</title>
        <authorList>
            <person name="Yu D."/>
            <person name="Ke L."/>
            <person name="Zhang D."/>
            <person name="Wu Y."/>
            <person name="Sun Y."/>
            <person name="Mei J."/>
            <person name="Sun J."/>
            <person name="Sun Y."/>
        </authorList>
    </citation>
    <scope>NUCLEOTIDE SEQUENCE [LARGE SCALE GENOMIC DNA]</scope>
    <source>
        <strain evidence="2">cv. E1</strain>
        <tissue evidence="1">Leaf</tissue>
    </source>
</reference>
<gene>
    <name evidence="1" type="ORF">J1N35_000626</name>
</gene>
<dbReference type="AlphaFoldDB" id="A0A9D3WIQ9"/>
<dbReference type="PANTHER" id="PTHR33116">
    <property type="entry name" value="REVERSE TRANSCRIPTASE ZINC-BINDING DOMAIN-CONTAINING PROTEIN-RELATED-RELATED"/>
    <property type="match status" value="1"/>
</dbReference>
<dbReference type="PANTHER" id="PTHR33116:SF86">
    <property type="entry name" value="REVERSE TRANSCRIPTASE DOMAIN-CONTAINING PROTEIN"/>
    <property type="match status" value="1"/>
</dbReference>
<evidence type="ECO:0000313" key="2">
    <source>
        <dbReference type="Proteomes" id="UP000828251"/>
    </source>
</evidence>
<organism evidence="1 2">
    <name type="scientific">Gossypium stocksii</name>
    <dbReference type="NCBI Taxonomy" id="47602"/>
    <lineage>
        <taxon>Eukaryota</taxon>
        <taxon>Viridiplantae</taxon>
        <taxon>Streptophyta</taxon>
        <taxon>Embryophyta</taxon>
        <taxon>Tracheophyta</taxon>
        <taxon>Spermatophyta</taxon>
        <taxon>Magnoliopsida</taxon>
        <taxon>eudicotyledons</taxon>
        <taxon>Gunneridae</taxon>
        <taxon>Pentapetalae</taxon>
        <taxon>rosids</taxon>
        <taxon>malvids</taxon>
        <taxon>Malvales</taxon>
        <taxon>Malvaceae</taxon>
        <taxon>Malvoideae</taxon>
        <taxon>Gossypium</taxon>
    </lineage>
</organism>
<keyword evidence="2" id="KW-1185">Reference proteome</keyword>
<dbReference type="OrthoDB" id="1936608at2759"/>
<evidence type="ECO:0008006" key="3">
    <source>
        <dbReference type="Google" id="ProtNLM"/>
    </source>
</evidence>
<proteinExistence type="predicted"/>
<name>A0A9D3WIQ9_9ROSI</name>
<dbReference type="EMBL" id="JAIQCV010000001">
    <property type="protein sequence ID" value="KAH1129248.1"/>
    <property type="molecule type" value="Genomic_DNA"/>
</dbReference>
<evidence type="ECO:0000313" key="1">
    <source>
        <dbReference type="EMBL" id="KAH1129248.1"/>
    </source>
</evidence>
<comment type="caution">
    <text evidence="1">The sequence shown here is derived from an EMBL/GenBank/DDBJ whole genome shotgun (WGS) entry which is preliminary data.</text>
</comment>